<dbReference type="EMBL" id="LKMD01000099">
    <property type="protein sequence ID" value="PIB02887.1"/>
    <property type="molecule type" value="Genomic_DNA"/>
</dbReference>
<feature type="region of interest" description="Disordered" evidence="1">
    <location>
        <begin position="1"/>
        <end position="21"/>
    </location>
</feature>
<dbReference type="Proteomes" id="UP000230605">
    <property type="component" value="Chromosome 10"/>
</dbReference>
<sequence length="372" mass="42363">MWTGSGQRGRRHDRQRTNTVASKEALGWASVAHRADMEALAAKALVTEGVAQLLAAAQEQYTAMEVVSVAKRAPKSTMKVQAEHVLISSTSTTSMTMAAHRLDQPGGKAMSRRNEQHQRKQQPLRSPKNQRSTSSISGMSRPRQSQRRRMVQQARRPFWHHHRLSPLSQQTMTMISTTSNLPLQLLPLHPRRLCRAFLHRTTVLSLLPLRLPPHSTRSRLRNQAARTRLSATSFRLRLHHQAARRPRSVASLLPSPQAISPLDRITFNQCRLRANPLVALSARKSSRLEQVKLAQSLRPSREVVMLLLVCWEALDSKARGLRRRVQPLQTWRSRKLRLVCMEPMRQLLLLRQLLLNQSPVLAVAGWTISWVR</sequence>
<comment type="caution">
    <text evidence="2">The sequence shown here is derived from an EMBL/GenBank/DDBJ whole genome shotgun (WGS) entry which is preliminary data.</text>
</comment>
<feature type="compositionally biased region" description="Polar residues" evidence="1">
    <location>
        <begin position="121"/>
        <end position="138"/>
    </location>
</feature>
<name>A0A2G5IDF1_CERBT</name>
<evidence type="ECO:0000256" key="1">
    <source>
        <dbReference type="SAM" id="MobiDB-lite"/>
    </source>
</evidence>
<organism evidence="2 3">
    <name type="scientific">Cercospora beticola</name>
    <name type="common">Sugarbeet leaf spot fungus</name>
    <dbReference type="NCBI Taxonomy" id="122368"/>
    <lineage>
        <taxon>Eukaryota</taxon>
        <taxon>Fungi</taxon>
        <taxon>Dikarya</taxon>
        <taxon>Ascomycota</taxon>
        <taxon>Pezizomycotina</taxon>
        <taxon>Dothideomycetes</taxon>
        <taxon>Dothideomycetidae</taxon>
        <taxon>Mycosphaerellales</taxon>
        <taxon>Mycosphaerellaceae</taxon>
        <taxon>Cercospora</taxon>
    </lineage>
</organism>
<accession>A0A2G5IDF1</accession>
<proteinExistence type="predicted"/>
<evidence type="ECO:0000313" key="2">
    <source>
        <dbReference type="EMBL" id="PIB02887.1"/>
    </source>
</evidence>
<evidence type="ECO:0000313" key="3">
    <source>
        <dbReference type="Proteomes" id="UP000230605"/>
    </source>
</evidence>
<protein>
    <submittedName>
        <fullName evidence="2">Uncharacterized protein</fullName>
    </submittedName>
</protein>
<dbReference type="AlphaFoldDB" id="A0A2G5IDF1"/>
<reference evidence="2 3" key="1">
    <citation type="submission" date="2015-10" db="EMBL/GenBank/DDBJ databases">
        <title>The cercosporin biosynthetic gene cluster was horizontally transferred to several fungal lineages and shown to be expanded in Cercospora beticola based on microsynteny with recipient genomes.</title>
        <authorList>
            <person name="De Jonge R."/>
            <person name="Ebert M.K."/>
            <person name="Suttle J.C."/>
            <person name="Jurick Ii W.M."/>
            <person name="Secor G.A."/>
            <person name="Thomma B.P."/>
            <person name="Van De Peer Y."/>
            <person name="Bolton M.D."/>
        </authorList>
    </citation>
    <scope>NUCLEOTIDE SEQUENCE [LARGE SCALE GENOMIC DNA]</scope>
    <source>
        <strain evidence="2 3">09-40</strain>
    </source>
</reference>
<feature type="region of interest" description="Disordered" evidence="1">
    <location>
        <begin position="103"/>
        <end position="156"/>
    </location>
</feature>
<gene>
    <name evidence="2" type="ORF">CB0940_12028</name>
</gene>